<sequence>MTKRPFTGKGHKAKEPLELVHSDLCGPMNVKARGGFEYFITFTDDYSRYGYVYLMQHKSEALEKFKEYKAEVENALSKTIKTFRSDRGGEYMDLKFQNYLMECGIVSQLSAPGTPQQNGVSERRNRTLLDMVRSMMSYTHLPNSFWGYAVQTAVYILNCVPSKSVSETPLKLWNGRKGSLRHFRIWGCSAHVLENNPKKLEPRSKLCLFVGYPKGTRGGYLYDPKDNKVFVSTNATFLEEDHIREHKPRSKIVLNELSKETTEPSTRVVEEPSALTRVVHVGSSTRTHQPQSLREPRRSGRVTNLPIRYMSLTETLTVISDGDIEDPLTFKKAMEDVDKDEWIKAMNLELESIYFNSVWDLVDQPDGVKPIGCKWIYKRKRGADGKVQTFKARLVAKGYTQVEGVDYEETFSPVAMLKSIRILLSIAAYFDYEIWQMDVKTAFLNGNLEETIYMQQPEGFIIPGLLTDIKQWLATQFQMKDLGEAQFVLGIQIFRDRKNKMLALSQASYIDKIVVKYSMQNSKRGLLPFRHGVTLSKEQCPKTPQDVEEMRHIPYASAVGSLLYAMLCTRPDICYTVGIVSRYQSNPGLAHWTTVKIILKYLRRTRDYMLVYGSKDLILTGYTDSDFQTDRDSRKSTSGSLFTLNGGAVVWKSIKQGCIADSTMEAEYVAACEAAKEAVWLRNFLIDLEVVPNMSKPITLYCDNSGAVANSREPRSHKRGKHIERKYHLIREIVHRWDVIVTQIASTHNVADPFTKPLMAKVFESHLESLGLRDMPHLT</sequence>
<dbReference type="SUPFAM" id="SSF53098">
    <property type="entry name" value="Ribonuclease H-like"/>
    <property type="match status" value="1"/>
</dbReference>
<proteinExistence type="predicted"/>
<feature type="region of interest" description="Disordered" evidence="3">
    <location>
        <begin position="280"/>
        <end position="299"/>
    </location>
</feature>
<gene>
    <name evidence="5" type="ORF">E6C27_scaffold518G00620</name>
</gene>
<dbReference type="InterPro" id="IPR013103">
    <property type="entry name" value="RVT_2"/>
</dbReference>
<dbReference type="OrthoDB" id="1645289at2759"/>
<dbReference type="InterPro" id="IPR039537">
    <property type="entry name" value="Retrotran_Ty1/copia-like"/>
</dbReference>
<keyword evidence="1" id="KW-0479">Metal-binding</keyword>
<dbReference type="InterPro" id="IPR012337">
    <property type="entry name" value="RNaseH-like_sf"/>
</dbReference>
<dbReference type="GO" id="GO:0015074">
    <property type="term" value="P:DNA integration"/>
    <property type="evidence" value="ECO:0007669"/>
    <property type="project" value="InterPro"/>
</dbReference>
<dbReference type="InterPro" id="IPR057670">
    <property type="entry name" value="SH3_retrovirus"/>
</dbReference>
<dbReference type="PROSITE" id="PS50994">
    <property type="entry name" value="INTEGRASE"/>
    <property type="match status" value="1"/>
</dbReference>
<dbReference type="EMBL" id="SSTE01006258">
    <property type="protein sequence ID" value="KAA0059546.1"/>
    <property type="molecule type" value="Genomic_DNA"/>
</dbReference>
<dbReference type="Pfam" id="PF07727">
    <property type="entry name" value="RVT_2"/>
    <property type="match status" value="2"/>
</dbReference>
<protein>
    <submittedName>
        <fullName evidence="5">Retrotransposon protein, putative, Ty1-copia subclass</fullName>
    </submittedName>
</protein>
<evidence type="ECO:0000259" key="4">
    <source>
        <dbReference type="PROSITE" id="PS50994"/>
    </source>
</evidence>
<accession>A0A5A7UZE3</accession>
<dbReference type="AlphaFoldDB" id="A0A5A7UZE3"/>
<dbReference type="GO" id="GO:0016787">
    <property type="term" value="F:hydrolase activity"/>
    <property type="evidence" value="ECO:0007669"/>
    <property type="project" value="UniProtKB-KW"/>
</dbReference>
<dbReference type="PANTHER" id="PTHR42648:SF27">
    <property type="entry name" value="RNA-DIRECTED DNA POLYMERASE"/>
    <property type="match status" value="1"/>
</dbReference>
<dbReference type="GO" id="GO:0046872">
    <property type="term" value="F:metal ion binding"/>
    <property type="evidence" value="ECO:0007669"/>
    <property type="project" value="UniProtKB-KW"/>
</dbReference>
<dbReference type="GO" id="GO:0003676">
    <property type="term" value="F:nucleic acid binding"/>
    <property type="evidence" value="ECO:0007669"/>
    <property type="project" value="InterPro"/>
</dbReference>
<feature type="domain" description="Integrase catalytic" evidence="4">
    <location>
        <begin position="12"/>
        <end position="177"/>
    </location>
</feature>
<dbReference type="Proteomes" id="UP000321393">
    <property type="component" value="Unassembled WGS sequence"/>
</dbReference>
<dbReference type="InterPro" id="IPR036397">
    <property type="entry name" value="RNaseH_sf"/>
</dbReference>
<name>A0A5A7UZE3_CUCMM</name>
<organism evidence="5 6">
    <name type="scientific">Cucumis melo var. makuwa</name>
    <name type="common">Oriental melon</name>
    <dbReference type="NCBI Taxonomy" id="1194695"/>
    <lineage>
        <taxon>Eukaryota</taxon>
        <taxon>Viridiplantae</taxon>
        <taxon>Streptophyta</taxon>
        <taxon>Embryophyta</taxon>
        <taxon>Tracheophyta</taxon>
        <taxon>Spermatophyta</taxon>
        <taxon>Magnoliopsida</taxon>
        <taxon>eudicotyledons</taxon>
        <taxon>Gunneridae</taxon>
        <taxon>Pentapetalae</taxon>
        <taxon>rosids</taxon>
        <taxon>fabids</taxon>
        <taxon>Cucurbitales</taxon>
        <taxon>Cucurbitaceae</taxon>
        <taxon>Benincaseae</taxon>
        <taxon>Cucumis</taxon>
    </lineage>
</organism>
<dbReference type="PANTHER" id="PTHR42648">
    <property type="entry name" value="TRANSPOSASE, PUTATIVE-RELATED"/>
    <property type="match status" value="1"/>
</dbReference>
<evidence type="ECO:0000313" key="6">
    <source>
        <dbReference type="Proteomes" id="UP000321393"/>
    </source>
</evidence>
<reference evidence="5 6" key="1">
    <citation type="submission" date="2019-08" db="EMBL/GenBank/DDBJ databases">
        <title>Draft genome sequences of two oriental melons (Cucumis melo L. var makuwa).</title>
        <authorList>
            <person name="Kwon S.-Y."/>
        </authorList>
    </citation>
    <scope>NUCLEOTIDE SEQUENCE [LARGE SCALE GENOMIC DNA]</scope>
    <source>
        <strain evidence="6">cv. SW 3</strain>
        <tissue evidence="5">Leaf</tissue>
    </source>
</reference>
<dbReference type="Gene3D" id="3.30.420.10">
    <property type="entry name" value="Ribonuclease H-like superfamily/Ribonuclease H"/>
    <property type="match status" value="1"/>
</dbReference>
<feature type="compositionally biased region" description="Polar residues" evidence="3">
    <location>
        <begin position="282"/>
        <end position="292"/>
    </location>
</feature>
<keyword evidence="2" id="KW-0378">Hydrolase</keyword>
<evidence type="ECO:0000256" key="2">
    <source>
        <dbReference type="ARBA" id="ARBA00022801"/>
    </source>
</evidence>
<dbReference type="InterPro" id="IPR001584">
    <property type="entry name" value="Integrase_cat-core"/>
</dbReference>
<dbReference type="CDD" id="cd09272">
    <property type="entry name" value="RNase_HI_RT_Ty1"/>
    <property type="match status" value="1"/>
</dbReference>
<evidence type="ECO:0000256" key="1">
    <source>
        <dbReference type="ARBA" id="ARBA00022723"/>
    </source>
</evidence>
<evidence type="ECO:0000313" key="5">
    <source>
        <dbReference type="EMBL" id="KAA0059546.1"/>
    </source>
</evidence>
<dbReference type="Pfam" id="PF00665">
    <property type="entry name" value="rve"/>
    <property type="match status" value="1"/>
</dbReference>
<comment type="caution">
    <text evidence="5">The sequence shown here is derived from an EMBL/GenBank/DDBJ whole genome shotgun (WGS) entry which is preliminary data.</text>
</comment>
<dbReference type="Pfam" id="PF25597">
    <property type="entry name" value="SH3_retrovirus"/>
    <property type="match status" value="1"/>
</dbReference>
<evidence type="ECO:0000256" key="3">
    <source>
        <dbReference type="SAM" id="MobiDB-lite"/>
    </source>
</evidence>